<reference evidence="2 3" key="1">
    <citation type="journal article" date="2017" name="Int. J. Syst. Evol. Microbiol.">
        <title>Desulfovibrio senegalensis sp. nov., a mesophilic sulfate reducer isolated from marine sediment.</title>
        <authorList>
            <person name="Thioye A."/>
            <person name="Gam Z.B.A."/>
            <person name="Mbengue M."/>
            <person name="Cayol J.L."/>
            <person name="Joseph-Bartoli M."/>
            <person name="Toure-Kane C."/>
            <person name="Labat M."/>
        </authorList>
    </citation>
    <scope>NUCLEOTIDE SEQUENCE [LARGE SCALE GENOMIC DNA]</scope>
    <source>
        <strain evidence="2 3">DSM 101509</strain>
    </source>
</reference>
<dbReference type="OrthoDB" id="5460475at2"/>
<evidence type="ECO:0000256" key="1">
    <source>
        <dbReference type="SAM" id="Phobius"/>
    </source>
</evidence>
<dbReference type="EMBL" id="WAIE01000006">
    <property type="protein sequence ID" value="KAB1440870.1"/>
    <property type="molecule type" value="Genomic_DNA"/>
</dbReference>
<comment type="caution">
    <text evidence="2">The sequence shown here is derived from an EMBL/GenBank/DDBJ whole genome shotgun (WGS) entry which is preliminary data.</text>
</comment>
<protein>
    <submittedName>
        <fullName evidence="2">Competence protein ComEC</fullName>
    </submittedName>
</protein>
<feature type="transmembrane region" description="Helical" evidence="1">
    <location>
        <begin position="12"/>
        <end position="37"/>
    </location>
</feature>
<accession>A0A6N6N1Y3</accession>
<dbReference type="AlphaFoldDB" id="A0A6N6N1Y3"/>
<keyword evidence="1" id="KW-1133">Transmembrane helix</keyword>
<keyword evidence="1" id="KW-0472">Membrane</keyword>
<gene>
    <name evidence="2" type="ORF">F8A88_13060</name>
</gene>
<proteinExistence type="predicted"/>
<keyword evidence="3" id="KW-1185">Reference proteome</keyword>
<name>A0A6N6N1Y3_9BACT</name>
<sequence>MSWLSNPLVWVFLLPALAASGLVFQMTTALFSCCATFRLRGRSVLLRWWMIPAGLLVSAVLWACVFFTAFAVSGL</sequence>
<dbReference type="Proteomes" id="UP000438699">
    <property type="component" value="Unassembled WGS sequence"/>
</dbReference>
<keyword evidence="1" id="KW-0812">Transmembrane</keyword>
<dbReference type="RefSeq" id="WP_151151614.1">
    <property type="nucleotide sequence ID" value="NZ_WAIE01000006.1"/>
</dbReference>
<feature type="transmembrane region" description="Helical" evidence="1">
    <location>
        <begin position="49"/>
        <end position="72"/>
    </location>
</feature>
<organism evidence="2 3">
    <name type="scientific">Pseudodesulfovibrio senegalensis</name>
    <dbReference type="NCBI Taxonomy" id="1721087"/>
    <lineage>
        <taxon>Bacteria</taxon>
        <taxon>Pseudomonadati</taxon>
        <taxon>Thermodesulfobacteriota</taxon>
        <taxon>Desulfovibrionia</taxon>
        <taxon>Desulfovibrionales</taxon>
        <taxon>Desulfovibrionaceae</taxon>
    </lineage>
</organism>
<evidence type="ECO:0000313" key="3">
    <source>
        <dbReference type="Proteomes" id="UP000438699"/>
    </source>
</evidence>
<evidence type="ECO:0000313" key="2">
    <source>
        <dbReference type="EMBL" id="KAB1440870.1"/>
    </source>
</evidence>